<feature type="transmembrane region" description="Helical" evidence="1">
    <location>
        <begin position="6"/>
        <end position="25"/>
    </location>
</feature>
<dbReference type="RefSeq" id="WP_121849701.1">
    <property type="nucleotide sequence ID" value="NZ_CP032050.1"/>
</dbReference>
<organism evidence="2 3">
    <name type="scientific">Euzebyella marina</name>
    <dbReference type="NCBI Taxonomy" id="1761453"/>
    <lineage>
        <taxon>Bacteria</taxon>
        <taxon>Pseudomonadati</taxon>
        <taxon>Bacteroidota</taxon>
        <taxon>Flavobacteriia</taxon>
        <taxon>Flavobacteriales</taxon>
        <taxon>Flavobacteriaceae</taxon>
        <taxon>Euzebyella</taxon>
    </lineage>
</organism>
<evidence type="ECO:0000313" key="3">
    <source>
        <dbReference type="Proteomes" id="UP000276309"/>
    </source>
</evidence>
<dbReference type="OrthoDB" id="187854at2"/>
<reference evidence="2 3" key="1">
    <citation type="submission" date="2018-08" db="EMBL/GenBank/DDBJ databases">
        <title>The reduced genetic potential of extracellular carbohydrate catabolism in Euzebyella marina RN62, a Flavobacteriia bacterium isolated from the hadal water.</title>
        <authorList>
            <person name="Xue C."/>
        </authorList>
    </citation>
    <scope>NUCLEOTIDE SEQUENCE [LARGE SCALE GENOMIC DNA]</scope>
    <source>
        <strain evidence="2 3">RN62</strain>
    </source>
</reference>
<dbReference type="Pfam" id="PF11138">
    <property type="entry name" value="DUF2911"/>
    <property type="match status" value="1"/>
</dbReference>
<name>A0A3G2L8W4_9FLAO</name>
<keyword evidence="3" id="KW-1185">Reference proteome</keyword>
<keyword evidence="1" id="KW-0472">Membrane</keyword>
<dbReference type="InterPro" id="IPR021314">
    <property type="entry name" value="DUF2911"/>
</dbReference>
<evidence type="ECO:0000313" key="2">
    <source>
        <dbReference type="EMBL" id="AYN68689.1"/>
    </source>
</evidence>
<proteinExistence type="predicted"/>
<accession>A0A3G2L8W4</accession>
<protein>
    <submittedName>
        <fullName evidence="2">DUF2911 domain-containing protein</fullName>
    </submittedName>
</protein>
<dbReference type="EMBL" id="CP032050">
    <property type="protein sequence ID" value="AYN68689.1"/>
    <property type="molecule type" value="Genomic_DNA"/>
</dbReference>
<keyword evidence="1" id="KW-1133">Transmembrane helix</keyword>
<evidence type="ECO:0000256" key="1">
    <source>
        <dbReference type="SAM" id="Phobius"/>
    </source>
</evidence>
<sequence length="186" mass="21358">MKFLKWFLVVVAVLALLFFFVFRPYMRKQTKTHSPEITNVYQKNDFDLSVTYSSPKKKGRVIFGELVPYDVVWRTGANEPTKFSTSTTIRIADKSLAPGRYSLWTKPGKESWNVIFNKGIPDWGVTVLSGGKETSRNPEEDVVEVTVPTEILNDTIENFTIDFEDNGELFMSFSWDKTKVKVPINK</sequence>
<keyword evidence="1" id="KW-0812">Transmembrane</keyword>
<dbReference type="AlphaFoldDB" id="A0A3G2L8W4"/>
<dbReference type="KEGG" id="emar:D1013_15540"/>
<gene>
    <name evidence="2" type="ORF">D1013_15540</name>
</gene>
<dbReference type="Proteomes" id="UP000276309">
    <property type="component" value="Chromosome"/>
</dbReference>